<feature type="transmembrane region" description="Helical" evidence="1">
    <location>
        <begin position="23"/>
        <end position="48"/>
    </location>
</feature>
<keyword evidence="1" id="KW-1133">Transmembrane helix</keyword>
<keyword evidence="1" id="KW-0472">Membrane</keyword>
<proteinExistence type="predicted"/>
<evidence type="ECO:0000313" key="3">
    <source>
        <dbReference type="Proteomes" id="UP000065641"/>
    </source>
</evidence>
<dbReference type="KEGG" id="pspi:PS2015_2685"/>
<dbReference type="STRING" id="1249552.PS2015_2685"/>
<organism evidence="2 3">
    <name type="scientific">Pseudohongiella spirulinae</name>
    <dbReference type="NCBI Taxonomy" id="1249552"/>
    <lineage>
        <taxon>Bacteria</taxon>
        <taxon>Pseudomonadati</taxon>
        <taxon>Pseudomonadota</taxon>
        <taxon>Gammaproteobacteria</taxon>
        <taxon>Pseudomonadales</taxon>
        <taxon>Pseudohongiellaceae</taxon>
        <taxon>Pseudohongiella</taxon>
    </lineage>
</organism>
<dbReference type="RefSeq" id="WP_058022716.1">
    <property type="nucleotide sequence ID" value="NZ_CP013189.1"/>
</dbReference>
<dbReference type="AlphaFoldDB" id="A0A0S2KGK5"/>
<gene>
    <name evidence="2" type="ORF">PS2015_2685</name>
</gene>
<dbReference type="Proteomes" id="UP000065641">
    <property type="component" value="Chromosome"/>
</dbReference>
<evidence type="ECO:0008006" key="4">
    <source>
        <dbReference type="Google" id="ProtNLM"/>
    </source>
</evidence>
<reference evidence="2 3" key="1">
    <citation type="submission" date="2015-11" db="EMBL/GenBank/DDBJ databases">
        <authorList>
            <person name="Zhang Y."/>
            <person name="Guo Z."/>
        </authorList>
    </citation>
    <scope>NUCLEOTIDE SEQUENCE [LARGE SCALE GENOMIC DNA]</scope>
    <source>
        <strain evidence="2 3">KCTC 32221</strain>
    </source>
</reference>
<evidence type="ECO:0000313" key="2">
    <source>
        <dbReference type="EMBL" id="ALO47317.1"/>
    </source>
</evidence>
<dbReference type="EMBL" id="CP013189">
    <property type="protein sequence ID" value="ALO47317.1"/>
    <property type="molecule type" value="Genomic_DNA"/>
</dbReference>
<sequence>MDLSDLMLINFLPWREKWHRQRLIRLVLVNVLMCSLVGVLLGVSVMMLRSGVLAASAELQCLQDEESRLQLLLGEFSDSHMLWRAWRVQAEQLIKGQMMLGTLAGLLNMSAESAQVPGQLIVIENLKFSQSGLLIDGRGGLASDIDVFARQLRSALADSDWHIESLQQHYQAQRGYTFGLRAAPVSDDV</sequence>
<accession>A0A0S2KGK5</accession>
<evidence type="ECO:0000256" key="1">
    <source>
        <dbReference type="SAM" id="Phobius"/>
    </source>
</evidence>
<keyword evidence="1" id="KW-0812">Transmembrane</keyword>
<keyword evidence="3" id="KW-1185">Reference proteome</keyword>
<name>A0A0S2KGK5_9GAMM</name>
<protein>
    <recommendedName>
        <fullName evidence="4">Fimbrial assembly family protein</fullName>
    </recommendedName>
</protein>